<evidence type="ECO:0000259" key="8">
    <source>
        <dbReference type="PROSITE" id="PS50018"/>
    </source>
</evidence>
<dbReference type="STRING" id="34508.A0A4U5PC75"/>
<feature type="domain" description="SH3" evidence="7">
    <location>
        <begin position="127"/>
        <end position="189"/>
    </location>
</feature>
<dbReference type="PROSITE" id="PS50002">
    <property type="entry name" value="SH3"/>
    <property type="match status" value="1"/>
</dbReference>
<dbReference type="InterPro" id="IPR000980">
    <property type="entry name" value="SH2"/>
</dbReference>
<dbReference type="Proteomes" id="UP000298663">
    <property type="component" value="Unassembled WGS sequence"/>
</dbReference>
<dbReference type="OrthoDB" id="1562946at2759"/>
<dbReference type="Gene3D" id="2.30.30.40">
    <property type="entry name" value="SH3 Domains"/>
    <property type="match status" value="1"/>
</dbReference>
<dbReference type="Pfam" id="PF00017">
    <property type="entry name" value="SH2"/>
    <property type="match status" value="1"/>
</dbReference>
<dbReference type="GO" id="GO:0007167">
    <property type="term" value="P:enzyme-linked receptor protein signaling pathway"/>
    <property type="evidence" value="ECO:0007669"/>
    <property type="project" value="TreeGrafter"/>
</dbReference>
<dbReference type="InterPro" id="IPR001936">
    <property type="entry name" value="RasGAP_dom"/>
</dbReference>
<protein>
    <recommendedName>
        <fullName evidence="11">SH2 domain-containing protein</fullName>
    </recommendedName>
</protein>
<dbReference type="SMART" id="SM00252">
    <property type="entry name" value="SH2"/>
    <property type="match status" value="2"/>
</dbReference>
<dbReference type="InterPro" id="IPR036028">
    <property type="entry name" value="SH3-like_dom_sf"/>
</dbReference>
<dbReference type="InterPro" id="IPR051184">
    <property type="entry name" value="Tyrosine-phos_adapter"/>
</dbReference>
<dbReference type="SUPFAM" id="SSF55550">
    <property type="entry name" value="SH2 domain"/>
    <property type="match status" value="2"/>
</dbReference>
<evidence type="ECO:0000256" key="5">
    <source>
        <dbReference type="PROSITE-ProRule" id="PRU00192"/>
    </source>
</evidence>
<dbReference type="InterPro" id="IPR008936">
    <property type="entry name" value="Rho_GTPase_activation_prot"/>
</dbReference>
<evidence type="ECO:0000313" key="10">
    <source>
        <dbReference type="Proteomes" id="UP000298663"/>
    </source>
</evidence>
<name>A0A4U5PC75_STECR</name>
<keyword evidence="1 5" id="KW-0728">SH3 domain</keyword>
<dbReference type="SUPFAM" id="SSF50044">
    <property type="entry name" value="SH3-domain"/>
    <property type="match status" value="1"/>
</dbReference>
<dbReference type="Gene3D" id="1.10.506.10">
    <property type="entry name" value="GTPase Activation - p120gap, domain 1"/>
    <property type="match status" value="2"/>
</dbReference>
<dbReference type="PANTHER" id="PTHR19969">
    <property type="entry name" value="SH2-SH3 ADAPTOR PROTEIN-RELATED"/>
    <property type="match status" value="1"/>
</dbReference>
<dbReference type="GO" id="GO:0035591">
    <property type="term" value="F:signaling adaptor activity"/>
    <property type="evidence" value="ECO:0007669"/>
    <property type="project" value="TreeGrafter"/>
</dbReference>
<keyword evidence="10" id="KW-1185">Reference proteome</keyword>
<keyword evidence="3 4" id="KW-0727">SH2 domain</keyword>
<accession>A0A4U5PC75</accession>
<dbReference type="PANTHER" id="PTHR19969:SF19">
    <property type="entry name" value="SH2 DOMAIN-CONTAINING PROTEIN"/>
    <property type="match status" value="1"/>
</dbReference>
<keyword evidence="2" id="KW-0343">GTPase activation</keyword>
<dbReference type="GO" id="GO:0005096">
    <property type="term" value="F:GTPase activator activity"/>
    <property type="evidence" value="ECO:0007669"/>
    <property type="project" value="UniProtKB-KW"/>
</dbReference>
<dbReference type="InterPro" id="IPR001452">
    <property type="entry name" value="SH3_domain"/>
</dbReference>
<dbReference type="Pfam" id="PF00018">
    <property type="entry name" value="SH3_1"/>
    <property type="match status" value="1"/>
</dbReference>
<dbReference type="GO" id="GO:0016477">
    <property type="term" value="P:cell migration"/>
    <property type="evidence" value="ECO:0007669"/>
    <property type="project" value="TreeGrafter"/>
</dbReference>
<evidence type="ECO:0000313" key="9">
    <source>
        <dbReference type="EMBL" id="TKR93783.1"/>
    </source>
</evidence>
<dbReference type="SMART" id="SM00326">
    <property type="entry name" value="SH3"/>
    <property type="match status" value="1"/>
</dbReference>
<dbReference type="GO" id="GO:0005737">
    <property type="term" value="C:cytoplasm"/>
    <property type="evidence" value="ECO:0007669"/>
    <property type="project" value="TreeGrafter"/>
</dbReference>
<reference evidence="9 10" key="2">
    <citation type="journal article" date="2019" name="G3 (Bethesda)">
        <title>Hybrid Assembly of the Genome of the Entomopathogenic Nematode Steinernema carpocapsae Identifies the X-Chromosome.</title>
        <authorList>
            <person name="Serra L."/>
            <person name="Macchietto M."/>
            <person name="Macias-Munoz A."/>
            <person name="McGill C.J."/>
            <person name="Rodriguez I.M."/>
            <person name="Rodriguez B."/>
            <person name="Murad R."/>
            <person name="Mortazavi A."/>
        </authorList>
    </citation>
    <scope>NUCLEOTIDE SEQUENCE [LARGE SCALE GENOMIC DNA]</scope>
    <source>
        <strain evidence="9 10">ALL</strain>
    </source>
</reference>
<organism evidence="9 10">
    <name type="scientific">Steinernema carpocapsae</name>
    <name type="common">Entomopathogenic nematode</name>
    <dbReference type="NCBI Taxonomy" id="34508"/>
    <lineage>
        <taxon>Eukaryota</taxon>
        <taxon>Metazoa</taxon>
        <taxon>Ecdysozoa</taxon>
        <taxon>Nematoda</taxon>
        <taxon>Chromadorea</taxon>
        <taxon>Rhabditida</taxon>
        <taxon>Tylenchina</taxon>
        <taxon>Panagrolaimomorpha</taxon>
        <taxon>Strongyloidoidea</taxon>
        <taxon>Steinernematidae</taxon>
        <taxon>Steinernema</taxon>
    </lineage>
</organism>
<feature type="domain" description="Ras-GAP" evidence="8">
    <location>
        <begin position="592"/>
        <end position="786"/>
    </location>
</feature>
<dbReference type="AlphaFoldDB" id="A0A4U5PC75"/>
<comment type="caution">
    <text evidence="9">The sequence shown here is derived from an EMBL/GenBank/DDBJ whole genome shotgun (WGS) entry which is preliminary data.</text>
</comment>
<evidence type="ECO:0008006" key="11">
    <source>
        <dbReference type="Google" id="ProtNLM"/>
    </source>
</evidence>
<evidence type="ECO:0000256" key="1">
    <source>
        <dbReference type="ARBA" id="ARBA00022443"/>
    </source>
</evidence>
<reference evidence="9 10" key="1">
    <citation type="journal article" date="2015" name="Genome Biol.">
        <title>Comparative genomics of Steinernema reveals deeply conserved gene regulatory networks.</title>
        <authorList>
            <person name="Dillman A.R."/>
            <person name="Macchietto M."/>
            <person name="Porter C.F."/>
            <person name="Rogers A."/>
            <person name="Williams B."/>
            <person name="Antoshechkin I."/>
            <person name="Lee M.M."/>
            <person name="Goodwin Z."/>
            <person name="Lu X."/>
            <person name="Lewis E.E."/>
            <person name="Goodrich-Blair H."/>
            <person name="Stock S.P."/>
            <person name="Adams B.J."/>
            <person name="Sternberg P.W."/>
            <person name="Mortazavi A."/>
        </authorList>
    </citation>
    <scope>NUCLEOTIDE SEQUENCE [LARGE SCALE GENOMIC DNA]</scope>
    <source>
        <strain evidence="9 10">ALL</strain>
    </source>
</reference>
<dbReference type="InterPro" id="IPR036860">
    <property type="entry name" value="SH2_dom_sf"/>
</dbReference>
<dbReference type="PROSITE" id="PS50018">
    <property type="entry name" value="RAS_GTPASE_ACTIV_2"/>
    <property type="match status" value="1"/>
</dbReference>
<proteinExistence type="predicted"/>
<feature type="domain" description="SH2" evidence="6">
    <location>
        <begin position="34"/>
        <end position="123"/>
    </location>
</feature>
<dbReference type="EMBL" id="AZBU02000002">
    <property type="protein sequence ID" value="TKR93783.1"/>
    <property type="molecule type" value="Genomic_DNA"/>
</dbReference>
<dbReference type="SUPFAM" id="SSF50729">
    <property type="entry name" value="PH domain-like"/>
    <property type="match status" value="1"/>
</dbReference>
<dbReference type="PROSITE" id="PS50001">
    <property type="entry name" value="SH2"/>
    <property type="match status" value="1"/>
</dbReference>
<evidence type="ECO:0000259" key="7">
    <source>
        <dbReference type="PROSITE" id="PS50002"/>
    </source>
</evidence>
<evidence type="ECO:0000259" key="6">
    <source>
        <dbReference type="PROSITE" id="PS50001"/>
    </source>
</evidence>
<sequence length="872" mass="98568">MEADGEGGEDCDFVGEVEDSCSSKTLLPDESARWFHGYIGHREAENRLLAHGKSGAFLIQSKYNDSNLYLSYFHKGTVLHLPITVICGHYFLADRQFRSLTHLVTYFTKSPQSPLVEPFPPPHEIVLKNRRRIALLPYKALKGTDELSFFKGDFLIELQEVSADWIWATLEGRKESGLVPVALTALLDEVSDPTQLPYYHEGDISTLAHRLIRAGKDSFLLRKSSNGENFVIMVNIGMQIAKVLVERRAEGGYLVGGRIFLKVSDVVDRYERTEISDGCQLLYPHIRDKASDYAELKVSNLTRMNSHSSCPQPIASVSALMKTREWKKWKSCFLMLSDANGSQLYLFDSTTRTKPKIIVNLCFCTVLKLDESVFLRDDCVQLVVHGIESNSIYLAFTRRSAFFQWFSHLKWRSLGLRNPNALYVPYSNSKMRCYKPFNFIEIALSTYRSCTLKADVRYIASVVVNGYKLCSTKCRSASPNSSQIIFDAVFFLEWIPIPSEAGSCTIQLVIHSVSNNKKPRIFDSSPVYKLSDSDEDHLSLKGTGDESAFCFEAHRYRITVLPEAHYSSFHALLSAHDFALCQWTSEMLSTLERTVFCRSLIATFLKELTTLVRMVATVVDEHLNSTSAEVLFRSDSFCTTLISSALRMIAFGTVKERLIEILSRIANGFDEGESELDEFLEILKNLIPKLPPAFFAVLSTVADRTALAFPNKPHLRRRSVSAFFFLRFINPLVLFFESSSSTSNILRKFVRIIQNAINEATSLRYSSETSSNSVHILVEILDLLSSQPSQSQVLILRNEYYNYNHADYLAILSFFVSMVLSASSDDDDNNNALQDLPSTDRYECPVRETEVVLNLLQNHANHFIAGHGSISP</sequence>
<dbReference type="Gene3D" id="2.30.29.30">
    <property type="entry name" value="Pleckstrin-homology domain (PH domain)/Phosphotyrosine-binding domain (PTB)"/>
    <property type="match status" value="1"/>
</dbReference>
<dbReference type="GO" id="GO:0030971">
    <property type="term" value="F:receptor tyrosine kinase binding"/>
    <property type="evidence" value="ECO:0007669"/>
    <property type="project" value="TreeGrafter"/>
</dbReference>
<dbReference type="CDD" id="cd04519">
    <property type="entry name" value="RasGAP"/>
    <property type="match status" value="1"/>
</dbReference>
<dbReference type="SUPFAM" id="SSF48350">
    <property type="entry name" value="GTPase activation domain, GAP"/>
    <property type="match status" value="1"/>
</dbReference>
<evidence type="ECO:0000256" key="2">
    <source>
        <dbReference type="ARBA" id="ARBA00022468"/>
    </source>
</evidence>
<dbReference type="Gene3D" id="3.30.505.10">
    <property type="entry name" value="SH2 domain"/>
    <property type="match status" value="2"/>
</dbReference>
<dbReference type="InterPro" id="IPR011993">
    <property type="entry name" value="PH-like_dom_sf"/>
</dbReference>
<evidence type="ECO:0000256" key="3">
    <source>
        <dbReference type="ARBA" id="ARBA00022999"/>
    </source>
</evidence>
<gene>
    <name evidence="9" type="ORF">L596_008178</name>
</gene>
<evidence type="ECO:0000256" key="4">
    <source>
        <dbReference type="PROSITE-ProRule" id="PRU00191"/>
    </source>
</evidence>